<dbReference type="EMBL" id="OCPC01000003">
    <property type="protein sequence ID" value="SOE17714.1"/>
    <property type="molecule type" value="Genomic_DNA"/>
</dbReference>
<dbReference type="SUPFAM" id="SSF46689">
    <property type="entry name" value="Homeodomain-like"/>
    <property type="match status" value="1"/>
</dbReference>
<dbReference type="Pfam" id="PF00440">
    <property type="entry name" value="TetR_N"/>
    <property type="match status" value="1"/>
</dbReference>
<dbReference type="PANTHER" id="PTHR47506">
    <property type="entry name" value="TRANSCRIPTIONAL REGULATORY PROTEIN"/>
    <property type="match status" value="1"/>
</dbReference>
<evidence type="ECO:0000256" key="2">
    <source>
        <dbReference type="ARBA" id="ARBA00023125"/>
    </source>
</evidence>
<reference evidence="7" key="1">
    <citation type="submission" date="2017-08" db="EMBL/GenBank/DDBJ databases">
        <authorList>
            <person name="Varghese N."/>
            <person name="Submissions S."/>
        </authorList>
    </citation>
    <scope>NUCLEOTIDE SEQUENCE [LARGE SCALE GENOMIC DNA]</scope>
    <source>
        <strain evidence="7">KCTC 23107</strain>
    </source>
</reference>
<name>A0A286IEJ9_9HYPH</name>
<dbReference type="InterPro" id="IPR009057">
    <property type="entry name" value="Homeodomain-like_sf"/>
</dbReference>
<dbReference type="Proteomes" id="UP000219465">
    <property type="component" value="Unassembled WGS sequence"/>
</dbReference>
<evidence type="ECO:0000259" key="5">
    <source>
        <dbReference type="PROSITE" id="PS50977"/>
    </source>
</evidence>
<organism evidence="6 7">
    <name type="scientific">Hoeflea halophila</name>
    <dbReference type="NCBI Taxonomy" id="714899"/>
    <lineage>
        <taxon>Bacteria</taxon>
        <taxon>Pseudomonadati</taxon>
        <taxon>Pseudomonadota</taxon>
        <taxon>Alphaproteobacteria</taxon>
        <taxon>Hyphomicrobiales</taxon>
        <taxon>Rhizobiaceae</taxon>
        <taxon>Hoeflea</taxon>
    </lineage>
</organism>
<dbReference type="OrthoDB" id="9811084at2"/>
<proteinExistence type="predicted"/>
<dbReference type="Gene3D" id="1.10.357.10">
    <property type="entry name" value="Tetracycline Repressor, domain 2"/>
    <property type="match status" value="1"/>
</dbReference>
<keyword evidence="2 4" id="KW-0238">DNA-binding</keyword>
<gene>
    <name evidence="6" type="ORF">SAMN05877838_2617</name>
</gene>
<dbReference type="PROSITE" id="PS50977">
    <property type="entry name" value="HTH_TETR_2"/>
    <property type="match status" value="1"/>
</dbReference>
<dbReference type="PANTHER" id="PTHR47506:SF1">
    <property type="entry name" value="HTH-TYPE TRANSCRIPTIONAL REGULATOR YJDC"/>
    <property type="match status" value="1"/>
</dbReference>
<evidence type="ECO:0000256" key="3">
    <source>
        <dbReference type="ARBA" id="ARBA00023163"/>
    </source>
</evidence>
<feature type="DNA-binding region" description="H-T-H motif" evidence="4">
    <location>
        <begin position="30"/>
        <end position="49"/>
    </location>
</feature>
<dbReference type="GO" id="GO:0003677">
    <property type="term" value="F:DNA binding"/>
    <property type="evidence" value="ECO:0007669"/>
    <property type="project" value="UniProtKB-UniRule"/>
</dbReference>
<dbReference type="AlphaFoldDB" id="A0A286IEJ9"/>
<evidence type="ECO:0000256" key="1">
    <source>
        <dbReference type="ARBA" id="ARBA00023015"/>
    </source>
</evidence>
<keyword evidence="3" id="KW-0804">Transcription</keyword>
<dbReference type="InterPro" id="IPR001647">
    <property type="entry name" value="HTH_TetR"/>
</dbReference>
<dbReference type="InterPro" id="IPR036271">
    <property type="entry name" value="Tet_transcr_reg_TetR-rel_C_sf"/>
</dbReference>
<evidence type="ECO:0000313" key="7">
    <source>
        <dbReference type="Proteomes" id="UP000219465"/>
    </source>
</evidence>
<dbReference type="SUPFAM" id="SSF48498">
    <property type="entry name" value="Tetracyclin repressor-like, C-terminal domain"/>
    <property type="match status" value="1"/>
</dbReference>
<feature type="domain" description="HTH tetR-type" evidence="5">
    <location>
        <begin position="7"/>
        <end position="67"/>
    </location>
</feature>
<evidence type="ECO:0000313" key="6">
    <source>
        <dbReference type="EMBL" id="SOE17714.1"/>
    </source>
</evidence>
<protein>
    <submittedName>
        <fullName evidence="6">TetR family transcriptional regulator</fullName>
    </submittedName>
</protein>
<keyword evidence="7" id="KW-1185">Reference proteome</keyword>
<dbReference type="PRINTS" id="PR00455">
    <property type="entry name" value="HTHTETR"/>
</dbReference>
<evidence type="ECO:0000256" key="4">
    <source>
        <dbReference type="PROSITE-ProRule" id="PRU00335"/>
    </source>
</evidence>
<sequence length="196" mass="22360">MCAVKADETRRKIVVAADKLFYEQGFDTASFADIARVVEISRGNFYYHFKTKDAVLAAVIEHRLDERKAMLRHWEQEEDNPANRVKRFINILITNQTNIMAFGCPVGTLCTELAKLDHTLKSEAAGLFTLFAEWLERQFVELGCGGQAPDLAMHLLMRSQGVASLANTFQDAEFVRREVEAMYQWLDNQLSPKRPT</sequence>
<keyword evidence="1" id="KW-0805">Transcription regulation</keyword>
<accession>A0A286IEJ9</accession>